<evidence type="ECO:0000313" key="2">
    <source>
        <dbReference type="Proteomes" id="UP000324222"/>
    </source>
</evidence>
<evidence type="ECO:0000313" key="1">
    <source>
        <dbReference type="EMBL" id="MPC54181.1"/>
    </source>
</evidence>
<accession>A0A5B7G2R9</accession>
<organism evidence="1 2">
    <name type="scientific">Portunus trituberculatus</name>
    <name type="common">Swimming crab</name>
    <name type="synonym">Neptunus trituberculatus</name>
    <dbReference type="NCBI Taxonomy" id="210409"/>
    <lineage>
        <taxon>Eukaryota</taxon>
        <taxon>Metazoa</taxon>
        <taxon>Ecdysozoa</taxon>
        <taxon>Arthropoda</taxon>
        <taxon>Crustacea</taxon>
        <taxon>Multicrustacea</taxon>
        <taxon>Malacostraca</taxon>
        <taxon>Eumalacostraca</taxon>
        <taxon>Eucarida</taxon>
        <taxon>Decapoda</taxon>
        <taxon>Pleocyemata</taxon>
        <taxon>Brachyura</taxon>
        <taxon>Eubrachyura</taxon>
        <taxon>Portunoidea</taxon>
        <taxon>Portunidae</taxon>
        <taxon>Portuninae</taxon>
        <taxon>Portunus</taxon>
    </lineage>
</organism>
<keyword evidence="2" id="KW-1185">Reference proteome</keyword>
<protein>
    <submittedName>
        <fullName evidence="1">Uncharacterized protein</fullName>
    </submittedName>
</protein>
<proteinExistence type="predicted"/>
<name>A0A5B7G2R9_PORTR</name>
<reference evidence="1 2" key="1">
    <citation type="submission" date="2019-05" db="EMBL/GenBank/DDBJ databases">
        <title>Another draft genome of Portunus trituberculatus and its Hox gene families provides insights of decapod evolution.</title>
        <authorList>
            <person name="Jeong J.-H."/>
            <person name="Song I."/>
            <person name="Kim S."/>
            <person name="Choi T."/>
            <person name="Kim D."/>
            <person name="Ryu S."/>
            <person name="Kim W."/>
        </authorList>
    </citation>
    <scope>NUCLEOTIDE SEQUENCE [LARGE SCALE GENOMIC DNA]</scope>
    <source>
        <tissue evidence="1">Muscle</tissue>
    </source>
</reference>
<gene>
    <name evidence="1" type="ORF">E2C01_048089</name>
</gene>
<dbReference type="AlphaFoldDB" id="A0A5B7G2R9"/>
<sequence length="98" mass="10171">MFVLQVAKTGPAAEIIHSVTPRSVPRNVDDSKQWASETFLNPDSAGETACHAHLGIGKFLMTVVAAASAVVLLVSSVANDQGSLTIKAINAVATTQEP</sequence>
<dbReference type="EMBL" id="VSRR010012172">
    <property type="protein sequence ID" value="MPC54181.1"/>
    <property type="molecule type" value="Genomic_DNA"/>
</dbReference>
<comment type="caution">
    <text evidence="1">The sequence shown here is derived from an EMBL/GenBank/DDBJ whole genome shotgun (WGS) entry which is preliminary data.</text>
</comment>
<dbReference type="Proteomes" id="UP000324222">
    <property type="component" value="Unassembled WGS sequence"/>
</dbReference>